<dbReference type="EMBL" id="RBAM01000013">
    <property type="protein sequence ID" value="RKN64997.1"/>
    <property type="molecule type" value="Genomic_DNA"/>
</dbReference>
<dbReference type="PANTHER" id="PTHR43664">
    <property type="entry name" value="MONOAMINE OXIDASE-RELATED"/>
    <property type="match status" value="1"/>
</dbReference>
<evidence type="ECO:0000259" key="3">
    <source>
        <dbReference type="Pfam" id="PF01575"/>
    </source>
</evidence>
<dbReference type="CDD" id="cd03451">
    <property type="entry name" value="FkbR2"/>
    <property type="match status" value="1"/>
</dbReference>
<dbReference type="InterPro" id="IPR002539">
    <property type="entry name" value="MaoC-like_dom"/>
</dbReference>
<dbReference type="PANTHER" id="PTHR43664:SF1">
    <property type="entry name" value="BETA-METHYLMALYL-COA DEHYDRATASE"/>
    <property type="match status" value="1"/>
</dbReference>
<sequence>MSEPALPAYVELEPGRFREDAGLAYEDYVVGHVFEHRPGRTITTTDNIWSSLLCLNLHPLHIDDVYASGTQFKKLLVSSLVTFGIVNGMTVKTISQRAVANLGWDKVRLSAPVFVGDTLYAETTITGKRPSGSRPGEGIVTVHTVGRNQDGVQVIEFDRTVLAAMRRPGAPATDPGPETPGPETPRS</sequence>
<feature type="region of interest" description="Disordered" evidence="2">
    <location>
        <begin position="166"/>
        <end position="187"/>
    </location>
</feature>
<organism evidence="4 5">
    <name type="scientific">Streptomyces klenkii</name>
    <dbReference type="NCBI Taxonomy" id="1420899"/>
    <lineage>
        <taxon>Bacteria</taxon>
        <taxon>Bacillati</taxon>
        <taxon>Actinomycetota</taxon>
        <taxon>Actinomycetes</taxon>
        <taxon>Kitasatosporales</taxon>
        <taxon>Streptomycetaceae</taxon>
        <taxon>Streptomyces</taxon>
    </lineage>
</organism>
<dbReference type="InterPro" id="IPR029069">
    <property type="entry name" value="HotDog_dom_sf"/>
</dbReference>
<comment type="similarity">
    <text evidence="1">Belongs to the enoyl-CoA hydratase/isomerase family.</text>
</comment>
<evidence type="ECO:0000256" key="2">
    <source>
        <dbReference type="SAM" id="MobiDB-lite"/>
    </source>
</evidence>
<keyword evidence="5" id="KW-1185">Reference proteome</keyword>
<feature type="compositionally biased region" description="Pro residues" evidence="2">
    <location>
        <begin position="177"/>
        <end position="187"/>
    </location>
</feature>
<proteinExistence type="inferred from homology"/>
<reference evidence="4 5" key="1">
    <citation type="journal article" date="2015" name="Antonie Van Leeuwenhoek">
        <title>Streptomyces klenkii sp. nov., isolated from deep marine sediment.</title>
        <authorList>
            <person name="Veyisoglu A."/>
            <person name="Sahin N."/>
        </authorList>
    </citation>
    <scope>NUCLEOTIDE SEQUENCE [LARGE SCALE GENOMIC DNA]</scope>
    <source>
        <strain evidence="4 5">KCTC 29202</strain>
    </source>
</reference>
<gene>
    <name evidence="4" type="ORF">D7231_27315</name>
</gene>
<dbReference type="OrthoDB" id="9796589at2"/>
<protein>
    <submittedName>
        <fullName evidence="4">MaoC family dehydratase</fullName>
    </submittedName>
</protein>
<dbReference type="AlphaFoldDB" id="A0A3B0AYH3"/>
<evidence type="ECO:0000256" key="1">
    <source>
        <dbReference type="ARBA" id="ARBA00005254"/>
    </source>
</evidence>
<name>A0A3B0AYH3_9ACTN</name>
<feature type="domain" description="MaoC-like" evidence="3">
    <location>
        <begin position="30"/>
        <end position="142"/>
    </location>
</feature>
<dbReference type="Pfam" id="PF01575">
    <property type="entry name" value="MaoC_dehydratas"/>
    <property type="match status" value="1"/>
</dbReference>
<dbReference type="Gene3D" id="3.10.129.10">
    <property type="entry name" value="Hotdog Thioesterase"/>
    <property type="match status" value="1"/>
</dbReference>
<dbReference type="InterPro" id="IPR052342">
    <property type="entry name" value="MCH/BMMD"/>
</dbReference>
<dbReference type="RefSeq" id="WP_120758221.1">
    <property type="nucleotide sequence ID" value="NZ_JBFADQ010000019.1"/>
</dbReference>
<dbReference type="SUPFAM" id="SSF54637">
    <property type="entry name" value="Thioesterase/thiol ester dehydrase-isomerase"/>
    <property type="match status" value="1"/>
</dbReference>
<evidence type="ECO:0000313" key="5">
    <source>
        <dbReference type="Proteomes" id="UP000270343"/>
    </source>
</evidence>
<evidence type="ECO:0000313" key="4">
    <source>
        <dbReference type="EMBL" id="RKN64997.1"/>
    </source>
</evidence>
<comment type="caution">
    <text evidence="4">The sequence shown here is derived from an EMBL/GenBank/DDBJ whole genome shotgun (WGS) entry which is preliminary data.</text>
</comment>
<dbReference type="Proteomes" id="UP000270343">
    <property type="component" value="Unassembled WGS sequence"/>
</dbReference>
<accession>A0A3B0AYH3</accession>